<name>A0A6B9J1M4_9CAUD</name>
<reference evidence="1 2" key="1">
    <citation type="submission" date="2019-10" db="EMBL/GenBank/DDBJ databases">
        <title>Complete genome sequence of bacteriophage vB_RLeM_RL38JI.</title>
        <authorList>
            <person name="Gunathilake D."/>
            <person name="Bhat S."/>
            <person name="Yost C.K."/>
            <person name="Hynes M.F."/>
        </authorList>
    </citation>
    <scope>NUCLEOTIDE SEQUENCE [LARGE SCALE GENOMIC DNA]</scope>
</reference>
<evidence type="ECO:0000313" key="2">
    <source>
        <dbReference type="Proteomes" id="UP000436513"/>
    </source>
</evidence>
<evidence type="ECO:0000313" key="1">
    <source>
        <dbReference type="EMBL" id="QGZ14097.1"/>
    </source>
</evidence>
<keyword evidence="2" id="KW-1185">Reference proteome</keyword>
<dbReference type="Proteomes" id="UP000436513">
    <property type="component" value="Segment"/>
</dbReference>
<protein>
    <submittedName>
        <fullName evidence="1">Tail tube protein</fullName>
    </submittedName>
</protein>
<organism evidence="1 2">
    <name type="scientific">Rhizobium phage RL38J1</name>
    <dbReference type="NCBI Taxonomy" id="2663232"/>
    <lineage>
        <taxon>Viruses</taxon>
        <taxon>Duplodnaviria</taxon>
        <taxon>Heunggongvirae</taxon>
        <taxon>Uroviricota</taxon>
        <taxon>Caudoviricetes</taxon>
        <taxon>Pootjesviridae</taxon>
        <taxon>Innesvirus</taxon>
        <taxon>Innesvirus RL38J1</taxon>
    </lineage>
</organism>
<accession>A0A6B9J1M4</accession>
<dbReference type="EMBL" id="MN549360">
    <property type="protein sequence ID" value="QGZ14097.1"/>
    <property type="molecule type" value="Genomic_DNA"/>
</dbReference>
<sequence>MPKSNELNLKDFVKIIRTNDFTKFSEQMNTVMKQTVQEESAKLLKK</sequence>
<proteinExistence type="predicted"/>
<gene>
    <name evidence="1" type="ORF">RL38J1_040</name>
</gene>